<dbReference type="InterPro" id="IPR032466">
    <property type="entry name" value="Metal_Hydrolase"/>
</dbReference>
<comment type="cofactor">
    <cofactor evidence="1">
        <name>Zn(2+)</name>
        <dbReference type="ChEBI" id="CHEBI:29105"/>
    </cofactor>
</comment>
<keyword evidence="3" id="KW-1185">Reference proteome</keyword>
<evidence type="ECO:0000313" key="3">
    <source>
        <dbReference type="Proteomes" id="UP000887567"/>
    </source>
</evidence>
<evidence type="ECO:0000256" key="1">
    <source>
        <dbReference type="RuleBase" id="RU341113"/>
    </source>
</evidence>
<name>A0A913YI07_EXADI</name>
<dbReference type="AlphaFoldDB" id="A0A913YI07"/>
<sequence>MNRMGMFVDISHVSAKTMHDVLDVSTAPVIFSHSSAYALCNSSRNVPDDVLEKMPKNGGVVMVNFYNWFVTCKPNATLNDVADHFDHIKKVAGIDYVGLGGDYDGVPSVPTGLEDVSKYPDLLEELLRRGYSDEDIRKIAGLNLLRAMKKMEQVAKETQSRVKPYDNFIAVNKTCRPLFSFPY</sequence>
<comment type="catalytic activity">
    <reaction evidence="1">
        <text>an L-aminoacyl-L-amino acid + H2O = 2 an L-alpha-amino acid</text>
        <dbReference type="Rhea" id="RHEA:48940"/>
        <dbReference type="ChEBI" id="CHEBI:15377"/>
        <dbReference type="ChEBI" id="CHEBI:59869"/>
        <dbReference type="ChEBI" id="CHEBI:77460"/>
        <dbReference type="EC" id="3.4.13.19"/>
    </reaction>
</comment>
<keyword evidence="1" id="KW-0482">Metalloprotease</keyword>
<keyword evidence="1" id="KW-0325">Glycoprotein</keyword>
<dbReference type="Proteomes" id="UP000887567">
    <property type="component" value="Unplaced"/>
</dbReference>
<accession>A0A913YI07</accession>
<dbReference type="GO" id="GO:0006508">
    <property type="term" value="P:proteolysis"/>
    <property type="evidence" value="ECO:0007669"/>
    <property type="project" value="UniProtKB-KW"/>
</dbReference>
<dbReference type="GO" id="GO:0098552">
    <property type="term" value="C:side of membrane"/>
    <property type="evidence" value="ECO:0007669"/>
    <property type="project" value="UniProtKB-KW"/>
</dbReference>
<keyword evidence="1" id="KW-0479">Metal-binding</keyword>
<keyword evidence="1" id="KW-1015">Disulfide bond</keyword>
<comment type="similarity">
    <text evidence="1">Belongs to the metallo-dependent hydrolases superfamily. Peptidase M19 family.</text>
</comment>
<evidence type="ECO:0000313" key="2">
    <source>
        <dbReference type="EnsemblMetazoa" id="XP_028514142.1"/>
    </source>
</evidence>
<dbReference type="GeneID" id="114574796"/>
<dbReference type="PANTHER" id="PTHR10443">
    <property type="entry name" value="MICROSOMAL DIPEPTIDASE"/>
    <property type="match status" value="1"/>
</dbReference>
<dbReference type="GO" id="GO:0046872">
    <property type="term" value="F:metal ion binding"/>
    <property type="evidence" value="ECO:0007669"/>
    <property type="project" value="UniProtKB-UniRule"/>
</dbReference>
<proteinExistence type="inferred from homology"/>
<dbReference type="KEGG" id="epa:114574796"/>
<dbReference type="Gene3D" id="3.20.20.140">
    <property type="entry name" value="Metal-dependent hydrolases"/>
    <property type="match status" value="1"/>
</dbReference>
<organism evidence="2 3">
    <name type="scientific">Exaiptasia diaphana</name>
    <name type="common">Tropical sea anemone</name>
    <name type="synonym">Aiptasia pulchella</name>
    <dbReference type="NCBI Taxonomy" id="2652724"/>
    <lineage>
        <taxon>Eukaryota</taxon>
        <taxon>Metazoa</taxon>
        <taxon>Cnidaria</taxon>
        <taxon>Anthozoa</taxon>
        <taxon>Hexacorallia</taxon>
        <taxon>Actiniaria</taxon>
        <taxon>Aiptasiidae</taxon>
        <taxon>Exaiptasia</taxon>
    </lineage>
</organism>
<keyword evidence="1" id="KW-0449">Lipoprotein</keyword>
<dbReference type="InterPro" id="IPR008257">
    <property type="entry name" value="Pept_M19"/>
</dbReference>
<keyword evidence="1" id="KW-0645">Protease</keyword>
<dbReference type="SUPFAM" id="SSF51556">
    <property type="entry name" value="Metallo-dependent hydrolases"/>
    <property type="match status" value="1"/>
</dbReference>
<keyword evidence="1" id="KW-0224">Dipeptidase</keyword>
<keyword evidence="1" id="KW-0862">Zinc</keyword>
<dbReference type="EnsemblMetazoa" id="XM_028658341.1">
    <property type="protein sequence ID" value="XP_028514142.1"/>
    <property type="gene ID" value="LOC114574796"/>
</dbReference>
<dbReference type="OMA" id="RIFIINT"/>
<protein>
    <recommendedName>
        <fullName evidence="1">Dipeptidase</fullName>
        <ecNumber evidence="1">3.4.13.19</ecNumber>
    </recommendedName>
</protein>
<comment type="subunit">
    <text evidence="1">Homodimer; disulfide-linked.</text>
</comment>
<dbReference type="PANTHER" id="PTHR10443:SF12">
    <property type="entry name" value="DIPEPTIDASE"/>
    <property type="match status" value="1"/>
</dbReference>
<keyword evidence="1" id="KW-0472">Membrane</keyword>
<dbReference type="GO" id="GO:0070573">
    <property type="term" value="F:metallodipeptidase activity"/>
    <property type="evidence" value="ECO:0007669"/>
    <property type="project" value="InterPro"/>
</dbReference>
<dbReference type="Pfam" id="PF01244">
    <property type="entry name" value="Peptidase_M19"/>
    <property type="match status" value="1"/>
</dbReference>
<dbReference type="EC" id="3.4.13.19" evidence="1"/>
<dbReference type="PROSITE" id="PS51365">
    <property type="entry name" value="RENAL_DIPEPTIDASE_2"/>
    <property type="match status" value="1"/>
</dbReference>
<reference evidence="2" key="1">
    <citation type="submission" date="2022-11" db="UniProtKB">
        <authorList>
            <consortium name="EnsemblMetazoa"/>
        </authorList>
    </citation>
    <scope>IDENTIFICATION</scope>
</reference>
<keyword evidence="1" id="KW-0336">GPI-anchor</keyword>
<dbReference type="RefSeq" id="XP_028514142.1">
    <property type="nucleotide sequence ID" value="XM_028658341.1"/>
</dbReference>
<dbReference type="OrthoDB" id="445695at2759"/>
<keyword evidence="1" id="KW-0378">Hydrolase</keyword>
<comment type="subcellular location">
    <subcellularLocation>
        <location evidence="1">Membrane</location>
        <topology evidence="1">Lipid-anchor</topology>
        <topology evidence="1">GPI-anchor</topology>
    </subcellularLocation>
</comment>